<feature type="transmembrane region" description="Helical" evidence="1">
    <location>
        <begin position="71"/>
        <end position="97"/>
    </location>
</feature>
<organism evidence="3 4">
    <name type="scientific">Pseudomonas straminea</name>
    <dbReference type="NCBI Taxonomy" id="47882"/>
    <lineage>
        <taxon>Bacteria</taxon>
        <taxon>Pseudomonadati</taxon>
        <taxon>Pseudomonadota</taxon>
        <taxon>Gammaproteobacteria</taxon>
        <taxon>Pseudomonadales</taxon>
        <taxon>Pseudomonadaceae</taxon>
        <taxon>Phytopseudomonas</taxon>
    </lineage>
</organism>
<evidence type="ECO:0000313" key="4">
    <source>
        <dbReference type="Proteomes" id="UP000243950"/>
    </source>
</evidence>
<evidence type="ECO:0000256" key="2">
    <source>
        <dbReference type="SAM" id="SignalP"/>
    </source>
</evidence>
<keyword evidence="1" id="KW-0812">Transmembrane</keyword>
<protein>
    <recommendedName>
        <fullName evidence="5">DUF2946 domain-containing protein</fullName>
    </recommendedName>
</protein>
<keyword evidence="4" id="KW-1185">Reference proteome</keyword>
<dbReference type="Pfam" id="PF11162">
    <property type="entry name" value="DUF2946"/>
    <property type="match status" value="1"/>
</dbReference>
<keyword evidence="2" id="KW-0732">Signal</keyword>
<name>A0A1I1VKA1_PSEOC</name>
<dbReference type="PROSITE" id="PS51257">
    <property type="entry name" value="PROKAR_LIPOPROTEIN"/>
    <property type="match status" value="1"/>
</dbReference>
<evidence type="ECO:0008006" key="5">
    <source>
        <dbReference type="Google" id="ProtNLM"/>
    </source>
</evidence>
<keyword evidence="1" id="KW-1133">Transmembrane helix</keyword>
<dbReference type="AlphaFoldDB" id="A0A1I1VKA1"/>
<reference evidence="4" key="1">
    <citation type="submission" date="2016-10" db="EMBL/GenBank/DDBJ databases">
        <authorList>
            <person name="Varghese N."/>
            <person name="Submissions S."/>
        </authorList>
    </citation>
    <scope>NUCLEOTIDE SEQUENCE [LARGE SCALE GENOMIC DNA]</scope>
    <source>
        <strain evidence="4">JCM 2783</strain>
    </source>
</reference>
<keyword evidence="1" id="KW-0472">Membrane</keyword>
<dbReference type="RefSeq" id="WP_093504181.1">
    <property type="nucleotide sequence ID" value="NZ_BSSG01000003.1"/>
</dbReference>
<proteinExistence type="predicted"/>
<feature type="chain" id="PRO_5017379431" description="DUF2946 domain-containing protein" evidence="2">
    <location>
        <begin position="28"/>
        <end position="131"/>
    </location>
</feature>
<dbReference type="Proteomes" id="UP000243950">
    <property type="component" value="Unassembled WGS sequence"/>
</dbReference>
<accession>A0A1I1VKA1</accession>
<evidence type="ECO:0000256" key="1">
    <source>
        <dbReference type="SAM" id="Phobius"/>
    </source>
</evidence>
<feature type="signal peptide" evidence="2">
    <location>
        <begin position="1"/>
        <end position="27"/>
    </location>
</feature>
<dbReference type="InterPro" id="IPR021333">
    <property type="entry name" value="DUF2946"/>
</dbReference>
<dbReference type="EMBL" id="FOMO01000004">
    <property type="protein sequence ID" value="SFD83427.1"/>
    <property type="molecule type" value="Genomic_DNA"/>
</dbReference>
<evidence type="ECO:0000313" key="3">
    <source>
        <dbReference type="EMBL" id="SFD83427.1"/>
    </source>
</evidence>
<sequence length="131" mass="13501">MNLSRSNRSLLAWVLYFSVLFSALACAVGHGQMTGLQLSGMDGGYCGLDAGAGHGAAMDMGAAGTNMPMPLMGSGCLLCSTFVALALAAFFGLLGLLPRLRRITPRPSAEPGGAVRYLWPSANPRASPLIA</sequence>
<gene>
    <name evidence="3" type="ORF">SAMN05216372_104438</name>
</gene>